<dbReference type="Pfam" id="PF03259">
    <property type="entry name" value="Robl_LC7"/>
    <property type="match status" value="1"/>
</dbReference>
<evidence type="ECO:0000313" key="3">
    <source>
        <dbReference type="Proteomes" id="UP001138997"/>
    </source>
</evidence>
<sequence>MSKEQISGQHDRDWMIAEVSVVPGVRDVVVFSVDGLLLAGSAGLGRDRAERLAATCSGLQSLGRALGQEFGTGDGLVRHQMIEFDGGFLFLRSADGAHLAVVADPVVDPRQVARAMQAQVLKIGAANLSSPARQETPQ</sequence>
<dbReference type="Proteomes" id="UP001138997">
    <property type="component" value="Unassembled WGS sequence"/>
</dbReference>
<dbReference type="PANTHER" id="PTHR36222:SF1">
    <property type="entry name" value="SERINE PROTEASE INHIBITOR RV3364C"/>
    <property type="match status" value="1"/>
</dbReference>
<protein>
    <submittedName>
        <fullName evidence="2">Roadblock/LC7 domain-containing protein</fullName>
    </submittedName>
</protein>
<dbReference type="PANTHER" id="PTHR36222">
    <property type="entry name" value="SERINE PROTEASE INHIBITOR RV3364C"/>
    <property type="match status" value="1"/>
</dbReference>
<evidence type="ECO:0000313" key="2">
    <source>
        <dbReference type="EMBL" id="MCD5315600.1"/>
    </source>
</evidence>
<gene>
    <name evidence="2" type="ORF">LR394_32355</name>
</gene>
<dbReference type="EMBL" id="JAJOMB010000023">
    <property type="protein sequence ID" value="MCD5315600.1"/>
    <property type="molecule type" value="Genomic_DNA"/>
</dbReference>
<keyword evidence="3" id="KW-1185">Reference proteome</keyword>
<comment type="caution">
    <text evidence="2">The sequence shown here is derived from an EMBL/GenBank/DDBJ whole genome shotgun (WGS) entry which is preliminary data.</text>
</comment>
<dbReference type="Gene3D" id="3.30.450.30">
    <property type="entry name" value="Dynein light chain 2a, cytoplasmic"/>
    <property type="match status" value="1"/>
</dbReference>
<dbReference type="AlphaFoldDB" id="A0A9X1NK02"/>
<dbReference type="RefSeq" id="WP_231448418.1">
    <property type="nucleotide sequence ID" value="NZ_JAJOMB010000023.1"/>
</dbReference>
<dbReference type="InterPro" id="IPR053141">
    <property type="entry name" value="Mycobact_SerProt_Inhib_Rv3364c"/>
</dbReference>
<evidence type="ECO:0000259" key="1">
    <source>
        <dbReference type="SMART" id="SM00960"/>
    </source>
</evidence>
<accession>A0A9X1NK02</accession>
<dbReference type="InterPro" id="IPR004942">
    <property type="entry name" value="Roadblock/LAMTOR2_dom"/>
</dbReference>
<organism evidence="2 3">
    <name type="scientific">Kineosporia babensis</name>
    <dbReference type="NCBI Taxonomy" id="499548"/>
    <lineage>
        <taxon>Bacteria</taxon>
        <taxon>Bacillati</taxon>
        <taxon>Actinomycetota</taxon>
        <taxon>Actinomycetes</taxon>
        <taxon>Kineosporiales</taxon>
        <taxon>Kineosporiaceae</taxon>
        <taxon>Kineosporia</taxon>
    </lineage>
</organism>
<feature type="domain" description="Roadblock/LAMTOR2" evidence="1">
    <location>
        <begin position="13"/>
        <end position="103"/>
    </location>
</feature>
<name>A0A9X1NK02_9ACTN</name>
<dbReference type="SMART" id="SM00960">
    <property type="entry name" value="Robl_LC7"/>
    <property type="match status" value="1"/>
</dbReference>
<dbReference type="SUPFAM" id="SSF103196">
    <property type="entry name" value="Roadblock/LC7 domain"/>
    <property type="match status" value="1"/>
</dbReference>
<proteinExistence type="predicted"/>
<reference evidence="2" key="1">
    <citation type="submission" date="2021-11" db="EMBL/GenBank/DDBJ databases">
        <title>Streptomyces corallinus and Kineosporia corallina sp. nov., two new coral-derived marine actinobacteria.</title>
        <authorList>
            <person name="Buangrab K."/>
            <person name="Sutthacheep M."/>
            <person name="Yeemin T."/>
            <person name="Harunari E."/>
            <person name="Igarashi Y."/>
            <person name="Sripreechasak P."/>
            <person name="Kanchanasin P."/>
            <person name="Tanasupawat S."/>
            <person name="Phongsopitanun W."/>
        </authorList>
    </citation>
    <scope>NUCLEOTIDE SEQUENCE</scope>
    <source>
        <strain evidence="2">JCM 31032</strain>
    </source>
</reference>